<name>A0AAW4J0J3_CLOPF</name>
<reference evidence="1" key="1">
    <citation type="submission" date="2020-12" db="EMBL/GenBank/DDBJ databases">
        <title>Comparative genomics of Clostridium perfringens reveals patterns of host-associated phylogenetic clades and virulence factors.</title>
        <authorList>
            <person name="Smith A.H."/>
            <person name="Geier R."/>
        </authorList>
    </citation>
    <scope>NUCLEOTIDE SEQUENCE</scope>
    <source>
        <strain evidence="1">CHD30677R</strain>
    </source>
</reference>
<feature type="non-terminal residue" evidence="1">
    <location>
        <position position="365"/>
    </location>
</feature>
<comment type="caution">
    <text evidence="1">The sequence shown here is derived from an EMBL/GenBank/DDBJ whole genome shotgun (WGS) entry which is preliminary data.</text>
</comment>
<organism evidence="1 2">
    <name type="scientific">Clostridium perfringens</name>
    <dbReference type="NCBI Taxonomy" id="1502"/>
    <lineage>
        <taxon>Bacteria</taxon>
        <taxon>Bacillati</taxon>
        <taxon>Bacillota</taxon>
        <taxon>Clostridia</taxon>
        <taxon>Eubacteriales</taxon>
        <taxon>Clostridiaceae</taxon>
        <taxon>Clostridium</taxon>
    </lineage>
</organism>
<sequence length="365" mass="43506">MMKIGAEAITWNLGDTSFRRKALIHDYRILLEELYSLNNKQPNIWNSVVQSVYYANVRANEDIHILSTVTEDDKMAKMGRTFTSGLFKLGFCDKKRQLSNIGLQFLGKKNLNLDEFENRLNLKDDNIIFLRQLLKLYIWDEGAEKAFNPFIFLIIMLNKYEYLTKQEFETIIQISSGKINFHEIIEKFEDVRLNKITLDEFFYNNIEGNDFSNEVNKFINDDNLDEKLFERVFFNRKTSLSKKEYLNFYNILIDYKKDRYNEKKMKLLAKYIKSDVIKKAFGTSNIFDIRKLNKIDCNTFNNIYKDVKLLSCDGKDFRNEFVKKFLEAKREDIVKEYRDMTYRVFNTTGIIETRNNIIKINNLYA</sequence>
<evidence type="ECO:0000313" key="1">
    <source>
        <dbReference type="EMBL" id="MBO3360393.1"/>
    </source>
</evidence>
<evidence type="ECO:0000313" key="2">
    <source>
        <dbReference type="Proteomes" id="UP000668068"/>
    </source>
</evidence>
<dbReference type="RefSeq" id="WP_208365596.1">
    <property type="nucleotide sequence ID" value="NZ_JAENQP010000023.1"/>
</dbReference>
<gene>
    <name evidence="1" type="ORF">JJB47_16785</name>
</gene>
<accession>A0AAW4J0J3</accession>
<dbReference type="Proteomes" id="UP000668068">
    <property type="component" value="Unassembled WGS sequence"/>
</dbReference>
<protein>
    <submittedName>
        <fullName evidence="1">Uncharacterized protein</fullName>
    </submittedName>
</protein>
<proteinExistence type="predicted"/>
<dbReference type="AlphaFoldDB" id="A0AAW4J0J3"/>
<dbReference type="EMBL" id="JAENQP010000023">
    <property type="protein sequence ID" value="MBO3360393.1"/>
    <property type="molecule type" value="Genomic_DNA"/>
</dbReference>